<dbReference type="Gene3D" id="1.10.150.130">
    <property type="match status" value="1"/>
</dbReference>
<dbReference type="InterPro" id="IPR013762">
    <property type="entry name" value="Integrase-like_cat_sf"/>
</dbReference>
<dbReference type="Pfam" id="PF00589">
    <property type="entry name" value="Phage_integrase"/>
    <property type="match status" value="1"/>
</dbReference>
<gene>
    <name evidence="6" type="ORF">IO98_12580</name>
</gene>
<dbReference type="GO" id="GO:0003677">
    <property type="term" value="F:DNA binding"/>
    <property type="evidence" value="ECO:0007669"/>
    <property type="project" value="UniProtKB-UniRule"/>
</dbReference>
<keyword evidence="1 3" id="KW-0238">DNA-binding</keyword>
<keyword evidence="7" id="KW-1185">Reference proteome</keyword>
<dbReference type="InterPro" id="IPR050090">
    <property type="entry name" value="Tyrosine_recombinase_XerCD"/>
</dbReference>
<dbReference type="Proteomes" id="UP000028525">
    <property type="component" value="Unassembled WGS sequence"/>
</dbReference>
<evidence type="ECO:0000259" key="4">
    <source>
        <dbReference type="PROSITE" id="PS51898"/>
    </source>
</evidence>
<evidence type="ECO:0000256" key="1">
    <source>
        <dbReference type="ARBA" id="ARBA00023125"/>
    </source>
</evidence>
<dbReference type="GO" id="GO:0015074">
    <property type="term" value="P:DNA integration"/>
    <property type="evidence" value="ECO:0007669"/>
    <property type="project" value="InterPro"/>
</dbReference>
<dbReference type="Gene3D" id="1.10.443.10">
    <property type="entry name" value="Intergrase catalytic core"/>
    <property type="match status" value="1"/>
</dbReference>
<dbReference type="AlphaFoldDB" id="A0A084JLX7"/>
<sequence length="281" mass="33170">MLNEELLNDFKKFLKKKNLSSNTITAYAGSVRLFYSMYKEISPESLQRYKSYLITRYRPATVNQRIQAMNHFSRFLAETSGEEYILVATYHLPSVKVQQKTFLDTVISNEDYELFKEKLKEEKNYFWYFIVRFLATTGARVSELIQIKVEHLNLGYLDLYSKGGKVRRIYFPDSLCEEALEWCRSQGKRSGFLFLNKDGHLITPRGINFQLKHLARRYGIDPDTVYPHSFRHRFAKNFLACFNDISLLADLMGHESIETTRIYLTRSSQEQQQILDEIITW</sequence>
<dbReference type="PROSITE" id="PS51900">
    <property type="entry name" value="CB"/>
    <property type="match status" value="1"/>
</dbReference>
<protein>
    <submittedName>
        <fullName evidence="6">Integrase</fullName>
    </submittedName>
</protein>
<dbReference type="PROSITE" id="PS51898">
    <property type="entry name" value="TYR_RECOMBINASE"/>
    <property type="match status" value="1"/>
</dbReference>
<feature type="domain" description="Tyr recombinase" evidence="4">
    <location>
        <begin position="102"/>
        <end position="276"/>
    </location>
</feature>
<evidence type="ECO:0000313" key="7">
    <source>
        <dbReference type="Proteomes" id="UP000028525"/>
    </source>
</evidence>
<dbReference type="PANTHER" id="PTHR30349:SF89">
    <property type="entry name" value="INTEGRASE_RECOMBINASE"/>
    <property type="match status" value="1"/>
</dbReference>
<organism evidence="6 7">
    <name type="scientific">Lacrimispora celerecrescens</name>
    <dbReference type="NCBI Taxonomy" id="29354"/>
    <lineage>
        <taxon>Bacteria</taxon>
        <taxon>Bacillati</taxon>
        <taxon>Bacillota</taxon>
        <taxon>Clostridia</taxon>
        <taxon>Lachnospirales</taxon>
        <taxon>Lachnospiraceae</taxon>
        <taxon>Lacrimispora</taxon>
    </lineage>
</organism>
<dbReference type="InterPro" id="IPR002104">
    <property type="entry name" value="Integrase_catalytic"/>
</dbReference>
<keyword evidence="2" id="KW-0233">DNA recombination</keyword>
<dbReference type="RefSeq" id="WP_051835187.1">
    <property type="nucleotide sequence ID" value="NZ_JPME01000014.1"/>
</dbReference>
<dbReference type="InterPro" id="IPR011010">
    <property type="entry name" value="DNA_brk_join_enz"/>
</dbReference>
<dbReference type="InterPro" id="IPR044068">
    <property type="entry name" value="CB"/>
</dbReference>
<dbReference type="STRING" id="29354.IO98_12580"/>
<evidence type="ECO:0000256" key="3">
    <source>
        <dbReference type="PROSITE-ProRule" id="PRU01248"/>
    </source>
</evidence>
<dbReference type="EMBL" id="JPME01000014">
    <property type="protein sequence ID" value="KEZ89961.1"/>
    <property type="molecule type" value="Genomic_DNA"/>
</dbReference>
<evidence type="ECO:0000256" key="2">
    <source>
        <dbReference type="ARBA" id="ARBA00023172"/>
    </source>
</evidence>
<dbReference type="GO" id="GO:0006310">
    <property type="term" value="P:DNA recombination"/>
    <property type="evidence" value="ECO:0007669"/>
    <property type="project" value="UniProtKB-KW"/>
</dbReference>
<dbReference type="OrthoDB" id="9801717at2"/>
<comment type="caution">
    <text evidence="6">The sequence shown here is derived from an EMBL/GenBank/DDBJ whole genome shotgun (WGS) entry which is preliminary data.</text>
</comment>
<accession>A0A084JLX7</accession>
<evidence type="ECO:0000259" key="5">
    <source>
        <dbReference type="PROSITE" id="PS51900"/>
    </source>
</evidence>
<dbReference type="PANTHER" id="PTHR30349">
    <property type="entry name" value="PHAGE INTEGRASE-RELATED"/>
    <property type="match status" value="1"/>
</dbReference>
<feature type="domain" description="Core-binding (CB)" evidence="5">
    <location>
        <begin position="1"/>
        <end position="77"/>
    </location>
</feature>
<reference evidence="6 7" key="1">
    <citation type="submission" date="2014-07" db="EMBL/GenBank/DDBJ databases">
        <title>Draft genome of Clostridium celerecrescens 152B isolated from sediments associated with methane hydrate from Krishna Godavari basin.</title>
        <authorList>
            <person name="Honkalas V.S."/>
            <person name="Dabir A.P."/>
            <person name="Arora P."/>
            <person name="Dhakephalkar P.K."/>
        </authorList>
    </citation>
    <scope>NUCLEOTIDE SEQUENCE [LARGE SCALE GENOMIC DNA]</scope>
    <source>
        <strain evidence="6 7">152B</strain>
    </source>
</reference>
<name>A0A084JLX7_9FIRM</name>
<dbReference type="InterPro" id="IPR010998">
    <property type="entry name" value="Integrase_recombinase_N"/>
</dbReference>
<evidence type="ECO:0000313" key="6">
    <source>
        <dbReference type="EMBL" id="KEZ89961.1"/>
    </source>
</evidence>
<proteinExistence type="predicted"/>
<dbReference type="SUPFAM" id="SSF56349">
    <property type="entry name" value="DNA breaking-rejoining enzymes"/>
    <property type="match status" value="1"/>
</dbReference>